<feature type="domain" description="MMS19 C-terminal" evidence="6">
    <location>
        <begin position="547"/>
        <end position="977"/>
    </location>
</feature>
<evidence type="ECO:0000313" key="9">
    <source>
        <dbReference type="Proteomes" id="UP000799118"/>
    </source>
</evidence>
<keyword evidence="5" id="KW-0234">DNA repair</keyword>
<dbReference type="PANTHER" id="PTHR12891:SF0">
    <property type="entry name" value="MMS19 NUCLEOTIDE EXCISION REPAIR PROTEIN HOMOLOG"/>
    <property type="match status" value="1"/>
</dbReference>
<keyword evidence="3" id="KW-0677">Repeat</keyword>
<dbReference type="GO" id="GO:0097361">
    <property type="term" value="C:cytosolic [4Fe-4S] assembly targeting complex"/>
    <property type="evidence" value="ECO:0007669"/>
    <property type="project" value="UniProtKB-UniRule"/>
</dbReference>
<comment type="similarity">
    <text evidence="2 5">Belongs to the MET18/MMS19 family.</text>
</comment>
<dbReference type="PANTHER" id="PTHR12891">
    <property type="entry name" value="DNA REPAIR/TRANSCRIPTION PROTEIN MET18/MMS19"/>
    <property type="match status" value="1"/>
</dbReference>
<dbReference type="Pfam" id="PF12460">
    <property type="entry name" value="MMS19_C"/>
    <property type="match status" value="1"/>
</dbReference>
<evidence type="ECO:0000259" key="6">
    <source>
        <dbReference type="Pfam" id="PF12460"/>
    </source>
</evidence>
<evidence type="ECO:0000313" key="8">
    <source>
        <dbReference type="EMBL" id="KAE9399938.1"/>
    </source>
</evidence>
<organism evidence="8 9">
    <name type="scientific">Gymnopus androsaceus JB14</name>
    <dbReference type="NCBI Taxonomy" id="1447944"/>
    <lineage>
        <taxon>Eukaryota</taxon>
        <taxon>Fungi</taxon>
        <taxon>Dikarya</taxon>
        <taxon>Basidiomycota</taxon>
        <taxon>Agaricomycotina</taxon>
        <taxon>Agaricomycetes</taxon>
        <taxon>Agaricomycetidae</taxon>
        <taxon>Agaricales</taxon>
        <taxon>Marasmiineae</taxon>
        <taxon>Omphalotaceae</taxon>
        <taxon>Gymnopus</taxon>
    </lineage>
</organism>
<comment type="subcellular location">
    <subcellularLocation>
        <location evidence="1 5">Nucleus</location>
    </subcellularLocation>
</comment>
<evidence type="ECO:0000256" key="2">
    <source>
        <dbReference type="ARBA" id="ARBA00009340"/>
    </source>
</evidence>
<name>A0A6A4HRF6_9AGAR</name>
<dbReference type="InterPro" id="IPR024687">
    <property type="entry name" value="MMS19_C"/>
</dbReference>
<keyword evidence="5" id="KW-0227">DNA damage</keyword>
<dbReference type="InterPro" id="IPR016024">
    <property type="entry name" value="ARM-type_fold"/>
</dbReference>
<accession>A0A6A4HRF6</accession>
<dbReference type="GO" id="GO:0016226">
    <property type="term" value="P:iron-sulfur cluster assembly"/>
    <property type="evidence" value="ECO:0007669"/>
    <property type="project" value="UniProtKB-UniRule"/>
</dbReference>
<dbReference type="Pfam" id="PF14500">
    <property type="entry name" value="MMS19_N"/>
    <property type="match status" value="1"/>
</dbReference>
<dbReference type="AlphaFoldDB" id="A0A6A4HRF6"/>
<evidence type="ECO:0000259" key="7">
    <source>
        <dbReference type="Pfam" id="PF14500"/>
    </source>
</evidence>
<dbReference type="GO" id="GO:0051604">
    <property type="term" value="P:protein maturation"/>
    <property type="evidence" value="ECO:0007669"/>
    <property type="project" value="UniProtKB-UniRule"/>
</dbReference>
<dbReference type="GO" id="GO:0006281">
    <property type="term" value="P:DNA repair"/>
    <property type="evidence" value="ECO:0007669"/>
    <property type="project" value="UniProtKB-UniRule"/>
</dbReference>
<evidence type="ECO:0000256" key="4">
    <source>
        <dbReference type="ARBA" id="ARBA00023242"/>
    </source>
</evidence>
<dbReference type="EMBL" id="ML769463">
    <property type="protein sequence ID" value="KAE9399938.1"/>
    <property type="molecule type" value="Genomic_DNA"/>
</dbReference>
<dbReference type="Gene3D" id="1.25.10.10">
    <property type="entry name" value="Leucine-rich Repeat Variant"/>
    <property type="match status" value="1"/>
</dbReference>
<dbReference type="InterPro" id="IPR039920">
    <property type="entry name" value="MMS19"/>
</dbReference>
<gene>
    <name evidence="8" type="ORF">BT96DRAFT_1100880</name>
</gene>
<protein>
    <recommendedName>
        <fullName evidence="5">MMS19 nucleotide excision repair protein</fullName>
    </recommendedName>
</protein>
<comment type="function">
    <text evidence="5">Key component of the cytosolic iron-sulfur protein assembly (CIA) complex, a multiprotein complex that mediates the incorporation of iron-sulfur cluster into apoproteins specifically involved in DNA metabolism and genomic integrity. In the CIA complex, MMS19 acts as an adapter between early-acting CIA components and a subset of cellular target iron-sulfur proteins.</text>
</comment>
<proteinExistence type="inferred from homology"/>
<dbReference type="InterPro" id="IPR011989">
    <property type="entry name" value="ARM-like"/>
</dbReference>
<keyword evidence="9" id="KW-1185">Reference proteome</keyword>
<evidence type="ECO:0000256" key="5">
    <source>
        <dbReference type="RuleBase" id="RU367072"/>
    </source>
</evidence>
<dbReference type="GO" id="GO:0005634">
    <property type="term" value="C:nucleus"/>
    <property type="evidence" value="ECO:0007669"/>
    <property type="project" value="UniProtKB-SubCell"/>
</dbReference>
<keyword evidence="4 5" id="KW-0539">Nucleus</keyword>
<feature type="domain" description="MMS19 N-terminal" evidence="7">
    <location>
        <begin position="47"/>
        <end position="305"/>
    </location>
</feature>
<evidence type="ECO:0000256" key="3">
    <source>
        <dbReference type="ARBA" id="ARBA00022737"/>
    </source>
</evidence>
<dbReference type="InterPro" id="IPR029240">
    <property type="entry name" value="MMS19_N"/>
</dbReference>
<sequence>MDGLGKRRRDRRDCIRHAPLSVIIVPSLPITNITEISNGSTSLLNVVKALGEYLTSEEDPLRTKGEFWFLPTSQTRDSSSDLRPRVLTSFYCSKLEDSETVVPALKGLASLTKLPSSTSEDVTSIVDAIFMHVKMKGLVQSVRFLVFIIIDTLMARHRQVFKDMNNDFLGRYIALVDGEKDPRNLLVAFAIARVLLIEFDISNHVESLFNITFCYFPITFRPPPNDPYGISTDDLRQALRECLNATPAFGPLAIPVFLEKLAAGSPTTKRDTLESMSICFPVYGPALARSQARKLWNALKLEIFQPTDPITEEFALKTTQDLVKTIYVEEPSDSADSNMEGLARDVCEECIMILREPEKSQAKPAIKVLCAFMSTTPSVSRYTVAQVAPYLVKLYTNPDNVAARPSILLLLSDLIAAARDSMSVNKNDDSESTETPLTPFKDEMLGIVTSALKVPATWDPALACLLGMVSTEKLLSDEELGFIVHNVDEILSEDSEDGEEAKLLLVTISMKAPHHIKEQTLPLLFSMLPDDAPSRDAALERAKVWRILSALNTLCRQIELFETLVIRLTAKLDLLCVPSAPEDLEPRAAYAHSILMTLYQTILAKVDEDHTDVAKYIESLVPRLFNLFISSALSPNVDELITIDPRLIMVAGQIITSVVQSAAAQRQDTFVQALFAAYIDGDVERIAEGHHKISTSQHFLFPPEYQRNLVILMASAVVPLHKEVRVPVPDLNVFMRSIDVQRESAWQMMSAILNKRSADTSTFIENMLQDFWPQHIANRSLPVESRNRAIRVWVWISKALLVCNHTQAPQFTDLLFEIFDEEDIKWSAAKSFGDIVRTDTTLTKKNHASIKMLYAQRFVGRILPRIISGAKDSTEPQKQISYLVALTSLISSIPKALYIHEMPTLVPLLVRGLDLPDHYIRCKVIDTFLAVAEGDSADIVSDHAPSLITTMLKNSSVAEMPSVKVRISALRYLTVLPTIVRYDILHPHKANVIKQLTVSLDDPKRAVRKEAVLAR</sequence>
<dbReference type="SUPFAM" id="SSF48371">
    <property type="entry name" value="ARM repeat"/>
    <property type="match status" value="1"/>
</dbReference>
<evidence type="ECO:0000256" key="1">
    <source>
        <dbReference type="ARBA" id="ARBA00004123"/>
    </source>
</evidence>
<dbReference type="OrthoDB" id="342900at2759"/>
<reference evidence="8" key="1">
    <citation type="journal article" date="2019" name="Environ. Microbiol.">
        <title>Fungal ecological strategies reflected in gene transcription - a case study of two litter decomposers.</title>
        <authorList>
            <person name="Barbi F."/>
            <person name="Kohler A."/>
            <person name="Barry K."/>
            <person name="Baskaran P."/>
            <person name="Daum C."/>
            <person name="Fauchery L."/>
            <person name="Ihrmark K."/>
            <person name="Kuo A."/>
            <person name="LaButti K."/>
            <person name="Lipzen A."/>
            <person name="Morin E."/>
            <person name="Grigoriev I.V."/>
            <person name="Henrissat B."/>
            <person name="Lindahl B."/>
            <person name="Martin F."/>
        </authorList>
    </citation>
    <scope>NUCLEOTIDE SEQUENCE</scope>
    <source>
        <strain evidence="8">JB14</strain>
    </source>
</reference>
<dbReference type="Proteomes" id="UP000799118">
    <property type="component" value="Unassembled WGS sequence"/>
</dbReference>